<evidence type="ECO:0000256" key="2">
    <source>
        <dbReference type="ARBA" id="ARBA00023315"/>
    </source>
</evidence>
<dbReference type="SUPFAM" id="SSF52777">
    <property type="entry name" value="CoA-dependent acyltransferases"/>
    <property type="match status" value="1"/>
</dbReference>
<keyword evidence="5" id="KW-1185">Reference proteome</keyword>
<protein>
    <recommendedName>
        <fullName evidence="6">Transferase</fullName>
    </recommendedName>
</protein>
<dbReference type="VEuPathDB" id="FungiDB:NECHADRAFT_77322"/>
<dbReference type="InParanoid" id="C7YKW9"/>
<reference evidence="4 5" key="1">
    <citation type="journal article" date="2009" name="PLoS Genet.">
        <title>The genome of Nectria haematococca: contribution of supernumerary chromosomes to gene expansion.</title>
        <authorList>
            <person name="Coleman J.J."/>
            <person name="Rounsley S.D."/>
            <person name="Rodriguez-Carres M."/>
            <person name="Kuo A."/>
            <person name="Wasmann C.C."/>
            <person name="Grimwood J."/>
            <person name="Schmutz J."/>
            <person name="Taga M."/>
            <person name="White G.J."/>
            <person name="Zhou S."/>
            <person name="Schwartz D.C."/>
            <person name="Freitag M."/>
            <person name="Ma L.J."/>
            <person name="Danchin E.G."/>
            <person name="Henrissat B."/>
            <person name="Coutinho P.M."/>
            <person name="Nelson D.R."/>
            <person name="Straney D."/>
            <person name="Napoli C.A."/>
            <person name="Barker B.M."/>
            <person name="Gribskov M."/>
            <person name="Rep M."/>
            <person name="Kroken S."/>
            <person name="Molnar I."/>
            <person name="Rensing C."/>
            <person name="Kennell J.C."/>
            <person name="Zamora J."/>
            <person name="Farman M.L."/>
            <person name="Selker E.U."/>
            <person name="Salamov A."/>
            <person name="Shapiro H."/>
            <person name="Pangilinan J."/>
            <person name="Lindquist E."/>
            <person name="Lamers C."/>
            <person name="Grigoriev I.V."/>
            <person name="Geiser D.M."/>
            <person name="Covert S.F."/>
            <person name="Temporini E."/>
            <person name="Vanetten H.D."/>
        </authorList>
    </citation>
    <scope>NUCLEOTIDE SEQUENCE [LARGE SCALE GENOMIC DNA]</scope>
    <source>
        <strain evidence="5">ATCC MYA-4622 / CBS 123669 / FGSC 9596 / NRRL 45880 / 77-13-4</strain>
    </source>
</reference>
<dbReference type="KEGG" id="nhe:NECHADRAFT_77322"/>
<feature type="region of interest" description="Disordered" evidence="3">
    <location>
        <begin position="231"/>
        <end position="272"/>
    </location>
</feature>
<evidence type="ECO:0000256" key="3">
    <source>
        <dbReference type="SAM" id="MobiDB-lite"/>
    </source>
</evidence>
<dbReference type="GeneID" id="9671396"/>
<keyword evidence="2" id="KW-0012">Acyltransferase</keyword>
<dbReference type="EMBL" id="GG698897">
    <property type="protein sequence ID" value="EEU46691.1"/>
    <property type="molecule type" value="Genomic_DNA"/>
</dbReference>
<dbReference type="PANTHER" id="PTHR31642">
    <property type="entry name" value="TRICHOTHECENE 3-O-ACETYLTRANSFERASE"/>
    <property type="match status" value="1"/>
</dbReference>
<gene>
    <name evidence="4" type="ORF">NECHADRAFT_77322</name>
</gene>
<dbReference type="OMA" id="AIQHTRF"/>
<dbReference type="eggNOG" id="ENOG502QSEP">
    <property type="taxonomic scope" value="Eukaryota"/>
</dbReference>
<keyword evidence="1" id="KW-0808">Transferase</keyword>
<dbReference type="Pfam" id="PF02458">
    <property type="entry name" value="Transferase"/>
    <property type="match status" value="1"/>
</dbReference>
<dbReference type="AlphaFoldDB" id="C7YKW9"/>
<evidence type="ECO:0000313" key="4">
    <source>
        <dbReference type="EMBL" id="EEU46691.1"/>
    </source>
</evidence>
<accession>C7YKW9</accession>
<sequence>MTKPSITVKATHTVVNANPERLESLGMPFWLGPLDHLVYPSVPINVIWIYQASTEFSSDLVPVSRLRDALSILLDYYPTLTGRLSIESESGRRYLGRFGTGISLLEATCDEALTVFSGSADGKFDIFNFPSAGDSLLGPWEGSIESAQRDPLLTVQHTRFACGSVGVGLRIAHMMCDAGGFLQLYQDLAQLYRGLASGTETTPKLDVAPAIEPFLSGKIAGMSDEEREEALKNQPQGFSLVPTPEPAAAPTDEDDTVPDIKETPAPPPPIKGRTIHFSAAELSAIKKLATPPSASSWVSTFSALSAHIFQRVHKARLAHLQAQKLPASSLATPSFLTSINYSSKLAFPPKYFPNAVITPFAEVSSSELAQEPLWKIAEVIHKLIHSTMPDQARDLCLWIAGQPDKNRIRHEFPFGSASFITSAWHKYPLYSGAELDIAPVFVSPSFTLTALVDGLAYFLQPKNSDGDIGVLMSLSEPVWGHLDRDSGFRHLELSNQSLAAVETFGIL</sequence>
<dbReference type="Gene3D" id="3.30.559.10">
    <property type="entry name" value="Chloramphenicol acetyltransferase-like domain"/>
    <property type="match status" value="2"/>
</dbReference>
<dbReference type="RefSeq" id="XP_003052404.1">
    <property type="nucleotide sequence ID" value="XM_003052358.1"/>
</dbReference>
<dbReference type="OrthoDB" id="444127at2759"/>
<dbReference type="InterPro" id="IPR023213">
    <property type="entry name" value="CAT-like_dom_sf"/>
</dbReference>
<evidence type="ECO:0008006" key="6">
    <source>
        <dbReference type="Google" id="ProtNLM"/>
    </source>
</evidence>
<dbReference type="HOGENOM" id="CLU_026869_0_0_1"/>
<organism evidence="4 5">
    <name type="scientific">Fusarium vanettenii (strain ATCC MYA-4622 / CBS 123669 / FGSC 9596 / NRRL 45880 / 77-13-4)</name>
    <name type="common">Fusarium solani subsp. pisi</name>
    <dbReference type="NCBI Taxonomy" id="660122"/>
    <lineage>
        <taxon>Eukaryota</taxon>
        <taxon>Fungi</taxon>
        <taxon>Dikarya</taxon>
        <taxon>Ascomycota</taxon>
        <taxon>Pezizomycotina</taxon>
        <taxon>Sordariomycetes</taxon>
        <taxon>Hypocreomycetidae</taxon>
        <taxon>Hypocreales</taxon>
        <taxon>Nectriaceae</taxon>
        <taxon>Fusarium</taxon>
        <taxon>Fusarium solani species complex</taxon>
        <taxon>Fusarium vanettenii</taxon>
    </lineage>
</organism>
<dbReference type="Proteomes" id="UP000005206">
    <property type="component" value="Chromosome 3"/>
</dbReference>
<name>C7YKW9_FUSV7</name>
<evidence type="ECO:0000256" key="1">
    <source>
        <dbReference type="ARBA" id="ARBA00022679"/>
    </source>
</evidence>
<dbReference type="GO" id="GO:0016747">
    <property type="term" value="F:acyltransferase activity, transferring groups other than amino-acyl groups"/>
    <property type="evidence" value="ECO:0007669"/>
    <property type="project" value="TreeGrafter"/>
</dbReference>
<evidence type="ECO:0000313" key="5">
    <source>
        <dbReference type="Proteomes" id="UP000005206"/>
    </source>
</evidence>
<proteinExistence type="predicted"/>
<dbReference type="PANTHER" id="PTHR31642:SF11">
    <property type="entry name" value="SHIKIMATE O-HYDROXYCINNAMOYLTRANSFERASE"/>
    <property type="match status" value="1"/>
</dbReference>
<dbReference type="InterPro" id="IPR050317">
    <property type="entry name" value="Plant_Fungal_Acyltransferase"/>
</dbReference>